<dbReference type="GO" id="GO:0016874">
    <property type="term" value="F:ligase activity"/>
    <property type="evidence" value="ECO:0007669"/>
    <property type="project" value="UniProtKB-KW"/>
</dbReference>
<dbReference type="EMBL" id="ULCI01000001">
    <property type="protein sequence ID" value="SYR26069.1"/>
    <property type="molecule type" value="Genomic_DNA"/>
</dbReference>
<dbReference type="RefSeq" id="WP_020806191.1">
    <property type="nucleotide sequence ID" value="NZ_CABGKI010000005.1"/>
</dbReference>
<organism evidence="3 4">
    <name type="scientific">Klebsiella pneumoniae</name>
    <dbReference type="NCBI Taxonomy" id="573"/>
    <lineage>
        <taxon>Bacteria</taxon>
        <taxon>Pseudomonadati</taxon>
        <taxon>Pseudomonadota</taxon>
        <taxon>Gammaproteobacteria</taxon>
        <taxon>Enterobacterales</taxon>
        <taxon>Enterobacteriaceae</taxon>
        <taxon>Klebsiella/Raoultella group</taxon>
        <taxon>Klebsiella</taxon>
        <taxon>Klebsiella pneumoniae complex</taxon>
    </lineage>
</organism>
<evidence type="ECO:0000259" key="2">
    <source>
        <dbReference type="PROSITE" id="PS51688"/>
    </source>
</evidence>
<accession>A0A8B4VBF4</accession>
<dbReference type="Pfam" id="PF13884">
    <property type="entry name" value="Peptidase_S74"/>
    <property type="match status" value="1"/>
</dbReference>
<comment type="caution">
    <text evidence="3">The sequence shown here is derived from an EMBL/GenBank/DDBJ whole genome shotgun (WGS) entry which is preliminary data.</text>
</comment>
<protein>
    <submittedName>
        <fullName evidence="3">Phage protein</fullName>
    </submittedName>
</protein>
<reference evidence="3 4" key="1">
    <citation type="submission" date="2018-08" db="EMBL/GenBank/DDBJ databases">
        <authorList>
            <consortium name="Pathogen Informatics"/>
        </authorList>
    </citation>
    <scope>NUCLEOTIDE SEQUENCE [LARGE SCALE GENOMIC DNA]</scope>
    <source>
        <strain evidence="3 4">EuSCAPE_HU047</strain>
    </source>
</reference>
<evidence type="ECO:0000313" key="4">
    <source>
        <dbReference type="Proteomes" id="UP000258253"/>
    </source>
</evidence>
<dbReference type="AlphaFoldDB" id="A0A8B4VBF4"/>
<feature type="domain" description="Peptidase S74" evidence="2">
    <location>
        <begin position="396"/>
        <end position="493"/>
    </location>
</feature>
<proteinExistence type="predicted"/>
<keyword evidence="1" id="KW-0436">Ligase</keyword>
<gene>
    <name evidence="3" type="ORF">SAMEA3538828_00002</name>
</gene>
<evidence type="ECO:0000256" key="1">
    <source>
        <dbReference type="ARBA" id="ARBA00022598"/>
    </source>
</evidence>
<dbReference type="InterPro" id="IPR030392">
    <property type="entry name" value="S74_ICA"/>
</dbReference>
<sequence length="509" mass="54223">MAMYEVGTVMGAASQARVTGATTKWSQEALGILPGSILVVYRSGSADLYAIKSVDSDTQLTLTRNITTAFSGASYGIITAETASTSSFANQLASAFAFWRSVVEGWSMALTGSGNITLTDPITGKQVTVPAIAGMAKASDLNALAKLTGGNKLDGSQVITSDNAGFILGKNSDLALLKKQGQGGTIAVGSGTPFRVQRSRATTVSPADTFDDILVIDANNRTTLPGALTAGGDIDNTTKGLLYTQAIELSFSTPYIDFHFNYSTDDFTGRIMATAADQISVQGSHWRVDRDLRVGGMADIGGWAQCGVDLSANRTDFGSPADGSLVSGGRIRSRMLGRGGNGDPSGAWGGFYLEEYVGYNHRVVLYMDGFDRKDAWLFYTGGTISTPKGDVMTTGSDVRLKDGFTEPQEGASRRINALGVCEFNMKGETRRRRGFIAQQAEKADDLYTFLGIEQEIDGEKFQVMNVDYVAIIADLVSSVQELTKQVRDLNKLVQTTDVHSVTSEGCPVT</sequence>
<name>A0A8B4VBF4_KLEPN</name>
<dbReference type="PROSITE" id="PS51688">
    <property type="entry name" value="ICA"/>
    <property type="match status" value="1"/>
</dbReference>
<evidence type="ECO:0000313" key="3">
    <source>
        <dbReference type="EMBL" id="SYR26069.1"/>
    </source>
</evidence>
<dbReference type="Proteomes" id="UP000258253">
    <property type="component" value="Unassembled WGS sequence"/>
</dbReference>
<dbReference type="InterPro" id="IPR020845">
    <property type="entry name" value="AMP-binding_CS"/>
</dbReference>
<dbReference type="PROSITE" id="PS00455">
    <property type="entry name" value="AMP_BINDING"/>
    <property type="match status" value="1"/>
</dbReference>